<dbReference type="PROSITE" id="PS50017">
    <property type="entry name" value="DEATH_DOMAIN"/>
    <property type="match status" value="1"/>
</dbReference>
<evidence type="ECO:0000313" key="2">
    <source>
        <dbReference type="EnsemblMetazoa" id="XP_019859508.1"/>
    </source>
</evidence>
<protein>
    <recommendedName>
        <fullName evidence="1">Death domain-containing protein</fullName>
    </recommendedName>
</protein>
<proteinExistence type="predicted"/>
<evidence type="ECO:0000259" key="1">
    <source>
        <dbReference type="PROSITE" id="PS50017"/>
    </source>
</evidence>
<dbReference type="Pfam" id="PF00531">
    <property type="entry name" value="Death"/>
    <property type="match status" value="1"/>
</dbReference>
<sequence>MATPFQPLLGIRDLAEILDLLERHRYSGVSYMSYKRLGLSLGLNRSTLESIESNYRGDVSRCLTECLVAWLRREGSVGVPTYDTLIKALRDEGEYAVADGIDRENIDVLKINDEVQETLTDTLLDIRDLAIVLQELTSNQQFDYANWKFLGLYLGLYQPTLKAIEINCRGQVKDCLIECISFWLKGEDGVRDTRGGGSNWISLVAALDVMGEREVANNIRMKYHLPG</sequence>
<accession>A0AAN0JRM9</accession>
<dbReference type="EnsemblMetazoa" id="XM_020003949.1">
    <property type="protein sequence ID" value="XP_019859508.1"/>
    <property type="gene ID" value="LOC109587728"/>
</dbReference>
<feature type="domain" description="Death" evidence="1">
    <location>
        <begin position="33"/>
        <end position="105"/>
    </location>
</feature>
<reference evidence="2" key="2">
    <citation type="submission" date="2024-06" db="UniProtKB">
        <authorList>
            <consortium name="EnsemblMetazoa"/>
        </authorList>
    </citation>
    <scope>IDENTIFICATION</scope>
</reference>
<dbReference type="RefSeq" id="XP_019859508.1">
    <property type="nucleotide sequence ID" value="XM_020003949.1"/>
</dbReference>
<dbReference type="SUPFAM" id="SSF47986">
    <property type="entry name" value="DEATH domain"/>
    <property type="match status" value="2"/>
</dbReference>
<organism evidence="2 3">
    <name type="scientific">Amphimedon queenslandica</name>
    <name type="common">Sponge</name>
    <dbReference type="NCBI Taxonomy" id="400682"/>
    <lineage>
        <taxon>Eukaryota</taxon>
        <taxon>Metazoa</taxon>
        <taxon>Porifera</taxon>
        <taxon>Demospongiae</taxon>
        <taxon>Heteroscleromorpha</taxon>
        <taxon>Haplosclerida</taxon>
        <taxon>Niphatidae</taxon>
        <taxon>Amphimedon</taxon>
    </lineage>
</organism>
<dbReference type="AlphaFoldDB" id="A0AAN0JRM9"/>
<evidence type="ECO:0000313" key="3">
    <source>
        <dbReference type="Proteomes" id="UP000007879"/>
    </source>
</evidence>
<keyword evidence="3" id="KW-1185">Reference proteome</keyword>
<dbReference type="GeneID" id="109587728"/>
<dbReference type="KEGG" id="aqu:109587728"/>
<dbReference type="InterPro" id="IPR011029">
    <property type="entry name" value="DEATH-like_dom_sf"/>
</dbReference>
<dbReference type="Gene3D" id="1.10.533.10">
    <property type="entry name" value="Death Domain, Fas"/>
    <property type="match status" value="2"/>
</dbReference>
<dbReference type="CDD" id="cd01670">
    <property type="entry name" value="Death"/>
    <property type="match status" value="2"/>
</dbReference>
<name>A0AAN0JRM9_AMPQE</name>
<dbReference type="GO" id="GO:0007165">
    <property type="term" value="P:signal transduction"/>
    <property type="evidence" value="ECO:0007669"/>
    <property type="project" value="InterPro"/>
</dbReference>
<dbReference type="InterPro" id="IPR000488">
    <property type="entry name" value="Death_dom"/>
</dbReference>
<dbReference type="Proteomes" id="UP000007879">
    <property type="component" value="Unassembled WGS sequence"/>
</dbReference>
<reference evidence="3" key="1">
    <citation type="journal article" date="2010" name="Nature">
        <title>The Amphimedon queenslandica genome and the evolution of animal complexity.</title>
        <authorList>
            <person name="Srivastava M."/>
            <person name="Simakov O."/>
            <person name="Chapman J."/>
            <person name="Fahey B."/>
            <person name="Gauthier M.E."/>
            <person name="Mitros T."/>
            <person name="Richards G.S."/>
            <person name="Conaco C."/>
            <person name="Dacre M."/>
            <person name="Hellsten U."/>
            <person name="Larroux C."/>
            <person name="Putnam N.H."/>
            <person name="Stanke M."/>
            <person name="Adamska M."/>
            <person name="Darling A."/>
            <person name="Degnan S.M."/>
            <person name="Oakley T.H."/>
            <person name="Plachetzki D.C."/>
            <person name="Zhai Y."/>
            <person name="Adamski M."/>
            <person name="Calcino A."/>
            <person name="Cummins S.F."/>
            <person name="Goodstein D.M."/>
            <person name="Harris C."/>
            <person name="Jackson D.J."/>
            <person name="Leys S.P."/>
            <person name="Shu S."/>
            <person name="Woodcroft B.J."/>
            <person name="Vervoort M."/>
            <person name="Kosik K.S."/>
            <person name="Manning G."/>
            <person name="Degnan B.M."/>
            <person name="Rokhsar D.S."/>
        </authorList>
    </citation>
    <scope>NUCLEOTIDE SEQUENCE [LARGE SCALE GENOMIC DNA]</scope>
</reference>